<dbReference type="InterPro" id="IPR019289">
    <property type="entry name" value="Phage_tail_E/E"/>
</dbReference>
<evidence type="ECO:0008006" key="3">
    <source>
        <dbReference type="Google" id="ProtNLM"/>
    </source>
</evidence>
<sequence>MSEAKKENQVSETANDHVYVISRPFEFEGNKYEKLNLDFEKLTGNDLLSCENELNATVPDGTFIPMKEIDKRYLALVVAKAAGVPSELIRKLPAKDFSKVTVRAQNFLLI</sequence>
<evidence type="ECO:0000313" key="2">
    <source>
        <dbReference type="Proteomes" id="UP000679779"/>
    </source>
</evidence>
<dbReference type="Proteomes" id="UP000679779">
    <property type="component" value="Unassembled WGS sequence"/>
</dbReference>
<accession>A0A919XHT8</accession>
<proteinExistence type="predicted"/>
<gene>
    <name evidence="1" type="ORF">J2TS6_42670</name>
</gene>
<reference evidence="1" key="1">
    <citation type="submission" date="2021-03" db="EMBL/GenBank/DDBJ databases">
        <title>Antimicrobial resistance genes in bacteria isolated from Japanese honey, and their potential for conferring macrolide and lincosamide resistance in the American foulbrood pathogen Paenibacillus larvae.</title>
        <authorList>
            <person name="Okamoto M."/>
            <person name="Kumagai M."/>
            <person name="Kanamori H."/>
            <person name="Takamatsu D."/>
        </authorList>
    </citation>
    <scope>NUCLEOTIDE SEQUENCE</scope>
    <source>
        <strain evidence="1">J2TS6</strain>
    </source>
</reference>
<dbReference type="RefSeq" id="WP_212958300.1">
    <property type="nucleotide sequence ID" value="NZ_BORQ01000005.1"/>
</dbReference>
<evidence type="ECO:0000313" key="1">
    <source>
        <dbReference type="EMBL" id="GIO33126.1"/>
    </source>
</evidence>
<organism evidence="1 2">
    <name type="scientific">Paenibacillus albilobatus</name>
    <dbReference type="NCBI Taxonomy" id="2716884"/>
    <lineage>
        <taxon>Bacteria</taxon>
        <taxon>Bacillati</taxon>
        <taxon>Bacillota</taxon>
        <taxon>Bacilli</taxon>
        <taxon>Bacillales</taxon>
        <taxon>Paenibacillaceae</taxon>
        <taxon>Paenibacillus</taxon>
    </lineage>
</organism>
<dbReference type="Pfam" id="PF10109">
    <property type="entry name" value="Phage_TAC_7"/>
    <property type="match status" value="1"/>
</dbReference>
<dbReference type="AlphaFoldDB" id="A0A919XHT8"/>
<dbReference type="EMBL" id="BORQ01000005">
    <property type="protein sequence ID" value="GIO33126.1"/>
    <property type="molecule type" value="Genomic_DNA"/>
</dbReference>
<keyword evidence="2" id="KW-1185">Reference proteome</keyword>
<protein>
    <recommendedName>
        <fullName evidence="3">Phage tail assembly protein</fullName>
    </recommendedName>
</protein>
<comment type="caution">
    <text evidence="1">The sequence shown here is derived from an EMBL/GenBank/DDBJ whole genome shotgun (WGS) entry which is preliminary data.</text>
</comment>
<name>A0A919XHT8_9BACL</name>